<dbReference type="EMBL" id="CARXXK010000002">
    <property type="protein sequence ID" value="CAI6352696.1"/>
    <property type="molecule type" value="Genomic_DNA"/>
</dbReference>
<proteinExistence type="predicted"/>
<sequence length="82" mass="8981">MVMNDDLSTSAAVESIFKKLKRVTFKHISIPTDLEIFLENHIKSLKGAALLRSSCNNIAISSLPKSCEAIDDSHSFTSSTII</sequence>
<dbReference type="AlphaFoldDB" id="A0AAV0WA59"/>
<reference evidence="1 2" key="1">
    <citation type="submission" date="2023-01" db="EMBL/GenBank/DDBJ databases">
        <authorList>
            <person name="Whitehead M."/>
        </authorList>
    </citation>
    <scope>NUCLEOTIDE SEQUENCE [LARGE SCALE GENOMIC DNA]</scope>
</reference>
<evidence type="ECO:0000313" key="2">
    <source>
        <dbReference type="Proteomes" id="UP001160148"/>
    </source>
</evidence>
<gene>
    <name evidence="1" type="ORF">MEUPH1_LOCUS8904</name>
</gene>
<organism evidence="1 2">
    <name type="scientific">Macrosiphum euphorbiae</name>
    <name type="common">potato aphid</name>
    <dbReference type="NCBI Taxonomy" id="13131"/>
    <lineage>
        <taxon>Eukaryota</taxon>
        <taxon>Metazoa</taxon>
        <taxon>Ecdysozoa</taxon>
        <taxon>Arthropoda</taxon>
        <taxon>Hexapoda</taxon>
        <taxon>Insecta</taxon>
        <taxon>Pterygota</taxon>
        <taxon>Neoptera</taxon>
        <taxon>Paraneoptera</taxon>
        <taxon>Hemiptera</taxon>
        <taxon>Sternorrhyncha</taxon>
        <taxon>Aphidomorpha</taxon>
        <taxon>Aphidoidea</taxon>
        <taxon>Aphididae</taxon>
        <taxon>Macrosiphini</taxon>
        <taxon>Macrosiphum</taxon>
    </lineage>
</organism>
<name>A0AAV0WA59_9HEMI</name>
<accession>A0AAV0WA59</accession>
<evidence type="ECO:0000313" key="1">
    <source>
        <dbReference type="EMBL" id="CAI6352696.1"/>
    </source>
</evidence>
<protein>
    <submittedName>
        <fullName evidence="1">Uncharacterized protein</fullName>
    </submittedName>
</protein>
<keyword evidence="2" id="KW-1185">Reference proteome</keyword>
<comment type="caution">
    <text evidence="1">The sequence shown here is derived from an EMBL/GenBank/DDBJ whole genome shotgun (WGS) entry which is preliminary data.</text>
</comment>
<dbReference type="Proteomes" id="UP001160148">
    <property type="component" value="Unassembled WGS sequence"/>
</dbReference>